<feature type="region of interest" description="Disordered" evidence="1">
    <location>
        <begin position="71"/>
        <end position="128"/>
    </location>
</feature>
<protein>
    <submittedName>
        <fullName evidence="2">Uncharacterized protein</fullName>
    </submittedName>
</protein>
<evidence type="ECO:0000313" key="2">
    <source>
        <dbReference type="EMBL" id="QPV64219.1"/>
    </source>
</evidence>
<gene>
    <name evidence="2" type="ORF">I7X12_06250</name>
</gene>
<accession>A0A7T3G0N9</accession>
<feature type="compositionally biased region" description="Acidic residues" evidence="1">
    <location>
        <begin position="118"/>
        <end position="128"/>
    </location>
</feature>
<organism evidence="2 3">
    <name type="scientific">Halosimplex litoreum</name>
    <dbReference type="NCBI Taxonomy" id="1198301"/>
    <lineage>
        <taxon>Archaea</taxon>
        <taxon>Methanobacteriati</taxon>
        <taxon>Methanobacteriota</taxon>
        <taxon>Stenosarchaea group</taxon>
        <taxon>Halobacteria</taxon>
        <taxon>Halobacteriales</taxon>
        <taxon>Haloarculaceae</taxon>
        <taxon>Halosimplex</taxon>
    </lineage>
</organism>
<feature type="compositionally biased region" description="Basic and acidic residues" evidence="1">
    <location>
        <begin position="86"/>
        <end position="111"/>
    </location>
</feature>
<proteinExistence type="predicted"/>
<name>A0A7T3G0N9_9EURY</name>
<reference evidence="2 3" key="1">
    <citation type="submission" date="2020-12" db="EMBL/GenBank/DDBJ databases">
        <title>Halosimplex halophilum sp. nov. and Halosimplex salinum sp. nov., two new members of the genus Halosimplex.</title>
        <authorList>
            <person name="Cui H.L."/>
        </authorList>
    </citation>
    <scope>NUCLEOTIDE SEQUENCE [LARGE SCALE GENOMIC DNA]</scope>
    <source>
        <strain evidence="2 3">YGH94</strain>
    </source>
</reference>
<dbReference type="RefSeq" id="WP_198062993.1">
    <property type="nucleotide sequence ID" value="NZ_CP065856.1"/>
</dbReference>
<dbReference type="KEGG" id="hlt:I7X12_06250"/>
<evidence type="ECO:0000313" key="3">
    <source>
        <dbReference type="Proteomes" id="UP000595001"/>
    </source>
</evidence>
<dbReference type="EMBL" id="CP065856">
    <property type="protein sequence ID" value="QPV64219.1"/>
    <property type="molecule type" value="Genomic_DNA"/>
</dbReference>
<dbReference type="AlphaFoldDB" id="A0A7T3G0N9"/>
<sequence length="128" mass="14435">MDEIELGQATIVYDDPEEGTTEVTVDNEEVVYARDHWMLKSGTDDDGNDLMKQIPRDRVHSVERNVERFEDEASTVRNRVESFASEMRERLPVGGDGEHRPGDGRGSDDGPTRVPVTEADDRDDADEE</sequence>
<keyword evidence="3" id="KW-1185">Reference proteome</keyword>
<dbReference type="OrthoDB" id="170048at2157"/>
<evidence type="ECO:0000256" key="1">
    <source>
        <dbReference type="SAM" id="MobiDB-lite"/>
    </source>
</evidence>
<dbReference type="Proteomes" id="UP000595001">
    <property type="component" value="Chromosome"/>
</dbReference>
<dbReference type="GeneID" id="60588077"/>